<reference evidence="1" key="2">
    <citation type="journal article" date="2021" name="Syst. Appl. Microbiol.">
        <title>Roseomonas hellenica sp. nov., isolated from roots of wild-growing Alkanna tinctoria.</title>
        <authorList>
            <person name="Rat A."/>
            <person name="Naranjo H.D."/>
            <person name="Lebbe L."/>
            <person name="Cnockaert M."/>
            <person name="Krigas N."/>
            <person name="Grigoriadou K."/>
            <person name="Maloupa E."/>
            <person name="Willems A."/>
        </authorList>
    </citation>
    <scope>NUCLEOTIDE SEQUENCE</scope>
    <source>
        <strain evidence="1">LMG 28251</strain>
    </source>
</reference>
<dbReference type="AlphaFoldDB" id="A0AAF1KPR9"/>
<dbReference type="SUPFAM" id="SSF53756">
    <property type="entry name" value="UDP-Glycosyltransferase/glycogen phosphorylase"/>
    <property type="match status" value="1"/>
</dbReference>
<dbReference type="Pfam" id="PF13692">
    <property type="entry name" value="Glyco_trans_1_4"/>
    <property type="match status" value="1"/>
</dbReference>
<name>A0AAF1KPR9_9PROT</name>
<dbReference type="EMBL" id="JAAEDH010000017">
    <property type="protein sequence ID" value="MBR0656383.1"/>
    <property type="molecule type" value="Genomic_DNA"/>
</dbReference>
<keyword evidence="2" id="KW-1185">Reference proteome</keyword>
<dbReference type="Proteomes" id="UP001196068">
    <property type="component" value="Unassembled WGS sequence"/>
</dbReference>
<dbReference type="RefSeq" id="WP_211875221.1">
    <property type="nucleotide sequence ID" value="NZ_JAAEDH010000017.1"/>
</dbReference>
<reference evidence="1" key="1">
    <citation type="submission" date="2020-01" db="EMBL/GenBank/DDBJ databases">
        <authorList>
            <person name="Rat A."/>
        </authorList>
    </citation>
    <scope>NUCLEOTIDE SEQUENCE</scope>
    <source>
        <strain evidence="1">LMG 28251</strain>
    </source>
</reference>
<accession>A0AAF1KPR9</accession>
<sequence length="239" mass="25138">MAETALAHGADRARVFVVPNGCDLDLFGPQIPPWRPEAAAAWECLAVYAGAHGPANGLGLLLDAASALRRRREKRVRLVLVGEGAEKPALMRRAAAEGLDNVTFLDPMPKPRVAALLAGAQIGLQILAPVPAFAEWAAPNKLMDCLAAGLPVVTNQPGHVARILAEGACGIVVPPFDAEALADALIALAADPARRARMGAAARRDAVRRWDRRVHAERFCAIAESLAGEAARRPAMAPA</sequence>
<comment type="caution">
    <text evidence="1">The sequence shown here is derived from an EMBL/GenBank/DDBJ whole genome shotgun (WGS) entry which is preliminary data.</text>
</comment>
<protein>
    <submittedName>
        <fullName evidence="1">Glycosyltransferase family 4 protein</fullName>
    </submittedName>
</protein>
<evidence type="ECO:0000313" key="2">
    <source>
        <dbReference type="Proteomes" id="UP001196068"/>
    </source>
</evidence>
<proteinExistence type="predicted"/>
<dbReference type="GO" id="GO:0016757">
    <property type="term" value="F:glycosyltransferase activity"/>
    <property type="evidence" value="ECO:0007669"/>
    <property type="project" value="TreeGrafter"/>
</dbReference>
<dbReference type="PANTHER" id="PTHR12526">
    <property type="entry name" value="GLYCOSYLTRANSFERASE"/>
    <property type="match status" value="1"/>
</dbReference>
<dbReference type="Gene3D" id="3.40.50.2000">
    <property type="entry name" value="Glycogen Phosphorylase B"/>
    <property type="match status" value="2"/>
</dbReference>
<gene>
    <name evidence="1" type="ORF">GXW79_14970</name>
</gene>
<evidence type="ECO:0000313" key="1">
    <source>
        <dbReference type="EMBL" id="MBR0656383.1"/>
    </source>
</evidence>
<organism evidence="1 2">
    <name type="scientific">Plastoroseomonas arctica</name>
    <dbReference type="NCBI Taxonomy" id="1509237"/>
    <lineage>
        <taxon>Bacteria</taxon>
        <taxon>Pseudomonadati</taxon>
        <taxon>Pseudomonadota</taxon>
        <taxon>Alphaproteobacteria</taxon>
        <taxon>Acetobacterales</taxon>
        <taxon>Acetobacteraceae</taxon>
        <taxon>Plastoroseomonas</taxon>
    </lineage>
</organism>
<dbReference type="PANTHER" id="PTHR12526:SF638">
    <property type="entry name" value="SPORE COAT PROTEIN SA"/>
    <property type="match status" value="1"/>
</dbReference>